<evidence type="ECO:0000256" key="3">
    <source>
        <dbReference type="ARBA" id="ARBA00022679"/>
    </source>
</evidence>
<dbReference type="GO" id="GO:0016020">
    <property type="term" value="C:membrane"/>
    <property type="evidence" value="ECO:0007669"/>
    <property type="project" value="InterPro"/>
</dbReference>
<dbReference type="OrthoDB" id="202234at2759"/>
<keyword evidence="9" id="KW-1185">Reference proteome</keyword>
<keyword evidence="5" id="KW-0443">Lipid metabolism</keyword>
<dbReference type="EC" id="2.3.1.51" evidence="5"/>
<dbReference type="AlphaFoldDB" id="A0A9N9WPX2"/>
<dbReference type="SMART" id="SM00563">
    <property type="entry name" value="PlsC"/>
    <property type="match status" value="1"/>
</dbReference>
<organism evidence="8 9">
    <name type="scientific">Chironomus riparius</name>
    <dbReference type="NCBI Taxonomy" id="315576"/>
    <lineage>
        <taxon>Eukaryota</taxon>
        <taxon>Metazoa</taxon>
        <taxon>Ecdysozoa</taxon>
        <taxon>Arthropoda</taxon>
        <taxon>Hexapoda</taxon>
        <taxon>Insecta</taxon>
        <taxon>Pterygota</taxon>
        <taxon>Neoptera</taxon>
        <taxon>Endopterygota</taxon>
        <taxon>Diptera</taxon>
        <taxon>Nematocera</taxon>
        <taxon>Chironomoidea</taxon>
        <taxon>Chironomidae</taxon>
        <taxon>Chironominae</taxon>
        <taxon>Chironomus</taxon>
    </lineage>
</organism>
<evidence type="ECO:0000313" key="9">
    <source>
        <dbReference type="Proteomes" id="UP001153620"/>
    </source>
</evidence>
<evidence type="ECO:0000256" key="5">
    <source>
        <dbReference type="RuleBase" id="RU361267"/>
    </source>
</evidence>
<keyword evidence="5" id="KW-0444">Lipid biosynthesis</keyword>
<dbReference type="SUPFAM" id="SSF69593">
    <property type="entry name" value="Glycerol-3-phosphate (1)-acyltransferase"/>
    <property type="match status" value="1"/>
</dbReference>
<evidence type="ECO:0000256" key="4">
    <source>
        <dbReference type="ARBA" id="ARBA00023315"/>
    </source>
</evidence>
<keyword evidence="6" id="KW-0472">Membrane</keyword>
<dbReference type="Proteomes" id="UP001153620">
    <property type="component" value="Chromosome 2"/>
</dbReference>
<dbReference type="EMBL" id="OU895878">
    <property type="protein sequence ID" value="CAG9801665.1"/>
    <property type="molecule type" value="Genomic_DNA"/>
</dbReference>
<protein>
    <recommendedName>
        <fullName evidence="5">1-acyl-sn-glycerol-3-phosphate acyltransferase</fullName>
        <ecNumber evidence="5">2.3.1.51</ecNumber>
    </recommendedName>
</protein>
<accession>A0A9N9WPX2</accession>
<dbReference type="PANTHER" id="PTHR10434:SF11">
    <property type="entry name" value="1-ACYL-SN-GLYCEROL-3-PHOSPHATE ACYLTRANSFERASE"/>
    <property type="match status" value="1"/>
</dbReference>
<comment type="catalytic activity">
    <reaction evidence="5">
        <text>a 1-acyl-sn-glycero-3-phosphate + an acyl-CoA = a 1,2-diacyl-sn-glycero-3-phosphate + CoA</text>
        <dbReference type="Rhea" id="RHEA:19709"/>
        <dbReference type="ChEBI" id="CHEBI:57287"/>
        <dbReference type="ChEBI" id="CHEBI:57970"/>
        <dbReference type="ChEBI" id="CHEBI:58342"/>
        <dbReference type="ChEBI" id="CHEBI:58608"/>
        <dbReference type="EC" id="2.3.1.51"/>
    </reaction>
</comment>
<reference evidence="8" key="1">
    <citation type="submission" date="2022-01" db="EMBL/GenBank/DDBJ databases">
        <authorList>
            <person name="King R."/>
        </authorList>
    </citation>
    <scope>NUCLEOTIDE SEQUENCE</scope>
</reference>
<comment type="domain">
    <text evidence="5">The HXXXXD motif is essential for acyltransferase activity and may constitute the binding site for the phosphate moiety of the glycerol-3-phosphate.</text>
</comment>
<evidence type="ECO:0000256" key="6">
    <source>
        <dbReference type="SAM" id="Phobius"/>
    </source>
</evidence>
<dbReference type="PANTHER" id="PTHR10434">
    <property type="entry name" value="1-ACYL-SN-GLYCEROL-3-PHOSPHATE ACYLTRANSFERASE"/>
    <property type="match status" value="1"/>
</dbReference>
<feature type="domain" description="Phospholipid/glycerol acyltransferase" evidence="7">
    <location>
        <begin position="95"/>
        <end position="208"/>
    </location>
</feature>
<name>A0A9N9WPX2_9DIPT</name>
<keyword evidence="6" id="KW-1133">Transmembrane helix</keyword>
<dbReference type="CDD" id="cd07989">
    <property type="entry name" value="LPLAT_AGPAT-like"/>
    <property type="match status" value="1"/>
</dbReference>
<reference evidence="8" key="2">
    <citation type="submission" date="2022-10" db="EMBL/GenBank/DDBJ databases">
        <authorList>
            <consortium name="ENA_rothamsted_submissions"/>
            <consortium name="culmorum"/>
            <person name="King R."/>
        </authorList>
    </citation>
    <scope>NUCLEOTIDE SEQUENCE</scope>
</reference>
<dbReference type="Pfam" id="PF01553">
    <property type="entry name" value="Acyltransferase"/>
    <property type="match status" value="1"/>
</dbReference>
<dbReference type="GO" id="GO:0005783">
    <property type="term" value="C:endoplasmic reticulum"/>
    <property type="evidence" value="ECO:0007669"/>
    <property type="project" value="TreeGrafter"/>
</dbReference>
<gene>
    <name evidence="8" type="ORF">CHIRRI_LOCUS4587</name>
</gene>
<feature type="transmembrane region" description="Helical" evidence="6">
    <location>
        <begin position="6"/>
        <end position="23"/>
    </location>
</feature>
<comment type="similarity">
    <text evidence="2 5">Belongs to the 1-acyl-sn-glycerol-3-phosphate acyltransferase family.</text>
</comment>
<sequence>MEFDFVLKDLVVPISLMIIFVLYKFSNTVKYFIKLIIFNVSFVVLPFFLIPYFLIRPRNVNNLLTIANIAKHVTKVLGIKWILRGEEHLSKNKSFIIVANHQSFLDVLGITYIWNVIKLLTAVSKKESIFIFPAMYLAGLVFINRNSFQGRDELNKAMKMLKKDNVKLLIFPEGTRRNSNRIHEFKKGAFYTAIHNQVPIVPLVFCSYLHFMDHEKKIFGEGKMIINALPEISTTGVKVKDIDDFMERIRQQMIKVYEETSAEVAESSNLN</sequence>
<evidence type="ECO:0000313" key="8">
    <source>
        <dbReference type="EMBL" id="CAG9801665.1"/>
    </source>
</evidence>
<keyword evidence="6" id="KW-0812">Transmembrane</keyword>
<comment type="pathway">
    <text evidence="1">Phospholipid metabolism; CDP-diacylglycerol biosynthesis; CDP-diacylglycerol from sn-glycerol 3-phosphate: step 2/3.</text>
</comment>
<dbReference type="InterPro" id="IPR002123">
    <property type="entry name" value="Plipid/glycerol_acylTrfase"/>
</dbReference>
<dbReference type="InterPro" id="IPR004552">
    <property type="entry name" value="AGP_acyltrans"/>
</dbReference>
<feature type="transmembrane region" description="Helical" evidence="6">
    <location>
        <begin position="35"/>
        <end position="55"/>
    </location>
</feature>
<feature type="transmembrane region" description="Helical" evidence="6">
    <location>
        <begin position="129"/>
        <end position="148"/>
    </location>
</feature>
<evidence type="ECO:0000256" key="1">
    <source>
        <dbReference type="ARBA" id="ARBA00004728"/>
    </source>
</evidence>
<evidence type="ECO:0000259" key="7">
    <source>
        <dbReference type="SMART" id="SM00563"/>
    </source>
</evidence>
<dbReference type="GO" id="GO:0006654">
    <property type="term" value="P:phosphatidic acid biosynthetic process"/>
    <property type="evidence" value="ECO:0007669"/>
    <property type="project" value="TreeGrafter"/>
</dbReference>
<keyword evidence="3 5" id="KW-0808">Transferase</keyword>
<dbReference type="GO" id="GO:0003841">
    <property type="term" value="F:1-acylglycerol-3-phosphate O-acyltransferase activity"/>
    <property type="evidence" value="ECO:0007669"/>
    <property type="project" value="UniProtKB-UniRule"/>
</dbReference>
<evidence type="ECO:0000256" key="2">
    <source>
        <dbReference type="ARBA" id="ARBA00008655"/>
    </source>
</evidence>
<dbReference type="NCBIfam" id="TIGR00530">
    <property type="entry name" value="AGP_acyltrn"/>
    <property type="match status" value="1"/>
</dbReference>
<keyword evidence="4 5" id="KW-0012">Acyltransferase</keyword>
<keyword evidence="5" id="KW-0594">Phospholipid biosynthesis</keyword>
<proteinExistence type="inferred from homology"/>
<keyword evidence="5" id="KW-1208">Phospholipid metabolism</keyword>